<dbReference type="CDD" id="cd20557">
    <property type="entry name" value="CYCLIN_ScPCL1-like"/>
    <property type="match status" value="1"/>
</dbReference>
<organism evidence="1 2">
    <name type="scientific">Laccaria amethystina LaAM-08-1</name>
    <dbReference type="NCBI Taxonomy" id="1095629"/>
    <lineage>
        <taxon>Eukaryota</taxon>
        <taxon>Fungi</taxon>
        <taxon>Dikarya</taxon>
        <taxon>Basidiomycota</taxon>
        <taxon>Agaricomycotina</taxon>
        <taxon>Agaricomycetes</taxon>
        <taxon>Agaricomycetidae</taxon>
        <taxon>Agaricales</taxon>
        <taxon>Agaricineae</taxon>
        <taxon>Hydnangiaceae</taxon>
        <taxon>Laccaria</taxon>
    </lineage>
</organism>
<reference evidence="1 2" key="1">
    <citation type="submission" date="2014-04" db="EMBL/GenBank/DDBJ databases">
        <authorList>
            <consortium name="DOE Joint Genome Institute"/>
            <person name="Kuo A."/>
            <person name="Kohler A."/>
            <person name="Nagy L.G."/>
            <person name="Floudas D."/>
            <person name="Copeland A."/>
            <person name="Barry K.W."/>
            <person name="Cichocki N."/>
            <person name="Veneault-Fourrey C."/>
            <person name="LaButti K."/>
            <person name="Lindquist E.A."/>
            <person name="Lipzen A."/>
            <person name="Lundell T."/>
            <person name="Morin E."/>
            <person name="Murat C."/>
            <person name="Sun H."/>
            <person name="Tunlid A."/>
            <person name="Henrissat B."/>
            <person name="Grigoriev I.V."/>
            <person name="Hibbett D.S."/>
            <person name="Martin F."/>
            <person name="Nordberg H.P."/>
            <person name="Cantor M.N."/>
            <person name="Hua S.X."/>
        </authorList>
    </citation>
    <scope>NUCLEOTIDE SEQUENCE [LARGE SCALE GENOMIC DNA]</scope>
    <source>
        <strain evidence="1 2">LaAM-08-1</strain>
    </source>
</reference>
<evidence type="ECO:0000313" key="1">
    <source>
        <dbReference type="EMBL" id="KIK08527.1"/>
    </source>
</evidence>
<dbReference type="AlphaFoldDB" id="A0A0C9YDS3"/>
<dbReference type="HOGENOM" id="CLU_653952_0_0_1"/>
<dbReference type="STRING" id="1095629.A0A0C9YDS3"/>
<dbReference type="Proteomes" id="UP000054477">
    <property type="component" value="Unassembled WGS sequence"/>
</dbReference>
<sequence>MRAVTFIAVHAHALRAQAKFISASAALACANSHSHSRISDILHSPQNYETPKENYPPEEFVSWTLPAVVQNNLTIISSPVPAKNSAASAGFKLRRFQPYATAKAKRVKSSYRSPTLAPPRHRQRSSRPSALVEFVEQGHKQTKTSADVHPGPKKYIAGCPDYSCVADYVVAPTNKKVKIVEPKLLHAKLQKYSFCRWIARYLFHTVLNSDYWQAGSIHMSALSALAVRLEKIAFDLNPSLPIFFLALFYVSSLFPRGIISNDLYRRESLIVKTLARMFMVGFMLATKWLDDCAYHAKTLRRYFDASCSSFPLRSVNAVEMAALVAFDFDIGLSTQTWIHWLHQLRSVASEVGEMGPCEASTIYIDGLLLDAKAIEKGGSFKSSKDRVSIPAPLLLDVYDALVSDLNKPRSLHPNRVTWLD</sequence>
<dbReference type="OrthoDB" id="3057497at2759"/>
<dbReference type="Gene3D" id="1.10.472.10">
    <property type="entry name" value="Cyclin-like"/>
    <property type="match status" value="1"/>
</dbReference>
<evidence type="ECO:0000313" key="2">
    <source>
        <dbReference type="Proteomes" id="UP000054477"/>
    </source>
</evidence>
<protein>
    <submittedName>
        <fullName evidence="1">Uncharacterized protein</fullName>
    </submittedName>
</protein>
<gene>
    <name evidence="1" type="ORF">K443DRAFT_1600</name>
</gene>
<reference evidence="2" key="2">
    <citation type="submission" date="2015-01" db="EMBL/GenBank/DDBJ databases">
        <title>Evolutionary Origins and Diversification of the Mycorrhizal Mutualists.</title>
        <authorList>
            <consortium name="DOE Joint Genome Institute"/>
            <consortium name="Mycorrhizal Genomics Consortium"/>
            <person name="Kohler A."/>
            <person name="Kuo A."/>
            <person name="Nagy L.G."/>
            <person name="Floudas D."/>
            <person name="Copeland A."/>
            <person name="Barry K.W."/>
            <person name="Cichocki N."/>
            <person name="Veneault-Fourrey C."/>
            <person name="LaButti K."/>
            <person name="Lindquist E.A."/>
            <person name="Lipzen A."/>
            <person name="Lundell T."/>
            <person name="Morin E."/>
            <person name="Murat C."/>
            <person name="Riley R."/>
            <person name="Ohm R."/>
            <person name="Sun H."/>
            <person name="Tunlid A."/>
            <person name="Henrissat B."/>
            <person name="Grigoriev I.V."/>
            <person name="Hibbett D.S."/>
            <person name="Martin F."/>
        </authorList>
    </citation>
    <scope>NUCLEOTIDE SEQUENCE [LARGE SCALE GENOMIC DNA]</scope>
    <source>
        <strain evidence="2">LaAM-08-1</strain>
    </source>
</reference>
<name>A0A0C9YDS3_9AGAR</name>
<proteinExistence type="predicted"/>
<dbReference type="EMBL" id="KN838542">
    <property type="protein sequence ID" value="KIK08527.1"/>
    <property type="molecule type" value="Genomic_DNA"/>
</dbReference>
<accession>A0A0C9YDS3</accession>
<keyword evidence="2" id="KW-1185">Reference proteome</keyword>